<evidence type="ECO:0000313" key="4">
    <source>
        <dbReference type="Proteomes" id="UP001292079"/>
    </source>
</evidence>
<feature type="compositionally biased region" description="Basic and acidic residues" evidence="1">
    <location>
        <begin position="994"/>
        <end position="1004"/>
    </location>
</feature>
<feature type="compositionally biased region" description="Low complexity" evidence="1">
    <location>
        <begin position="980"/>
        <end position="991"/>
    </location>
</feature>
<gene>
    <name evidence="3" type="ORF">MN116_001071</name>
</gene>
<dbReference type="SUPFAM" id="SSF52540">
    <property type="entry name" value="P-loop containing nucleoside triphosphate hydrolases"/>
    <property type="match status" value="1"/>
</dbReference>
<feature type="region of interest" description="Disordered" evidence="1">
    <location>
        <begin position="901"/>
        <end position="920"/>
    </location>
</feature>
<feature type="compositionally biased region" description="Basic and acidic residues" evidence="1">
    <location>
        <begin position="951"/>
        <end position="961"/>
    </location>
</feature>
<feature type="region of interest" description="Disordered" evidence="1">
    <location>
        <begin position="1381"/>
        <end position="1407"/>
    </location>
</feature>
<dbReference type="Proteomes" id="UP001292079">
    <property type="component" value="Unassembled WGS sequence"/>
</dbReference>
<feature type="compositionally biased region" description="Basic and acidic residues" evidence="1">
    <location>
        <begin position="1502"/>
        <end position="1512"/>
    </location>
</feature>
<proteinExistence type="predicted"/>
<feature type="region of interest" description="Disordered" evidence="1">
    <location>
        <begin position="930"/>
        <end position="1089"/>
    </location>
</feature>
<dbReference type="PANTHER" id="PTHR14919">
    <property type="entry name" value="KPL2-RELATED"/>
    <property type="match status" value="1"/>
</dbReference>
<reference evidence="3" key="2">
    <citation type="journal article" date="2023" name="Infect Dis Poverty">
        <title>Chromosome-scale genome of the human blood fluke Schistosoma mekongi and its implications for public health.</title>
        <authorList>
            <person name="Zhou M."/>
            <person name="Xu L."/>
            <person name="Xu D."/>
            <person name="Chen W."/>
            <person name="Khan J."/>
            <person name="Hu Y."/>
            <person name="Huang H."/>
            <person name="Wei H."/>
            <person name="Zhang Y."/>
            <person name="Chusongsang P."/>
            <person name="Tanasarnprasert K."/>
            <person name="Hu X."/>
            <person name="Limpanont Y."/>
            <person name="Lv Z."/>
        </authorList>
    </citation>
    <scope>NUCLEOTIDE SEQUENCE</scope>
    <source>
        <strain evidence="3">LV_2022a</strain>
    </source>
</reference>
<dbReference type="InterPro" id="IPR027417">
    <property type="entry name" value="P-loop_NTPase"/>
</dbReference>
<comment type="caution">
    <text evidence="3">The sequence shown here is derived from an EMBL/GenBank/DDBJ whole genome shotgun (WGS) entry which is preliminary data.</text>
</comment>
<accession>A0AAE1ZL16</accession>
<sequence>MGINIDAHLSHDIITEKPGSIQTVLYQIYVILSGADGFNKRDTTDFCGAEHSQLNALQNLTYKHQLRQLIPRQSDVSLAQILSRFERQKQINAKQIKKADLMDTLKKEAIVQEHRKSRLQRSYNLRMMQSELMAKLEATIINLPGHVGKKLKNKSLNKEQLKQMHTNSISLKELDEFDSREENYESYNNDAFKARDKSGGQAHSNITVNNLRDYFNEATTNYMKLIHKKANEEKQAISERQKRRRRVIMDILEAHHNRQEEIRSEQIIQRLSRQSHLESRICVQLEQIKREKSIILENRREREQQYEARRELEFQLAMDRERDMLLQKKEEEQEKLIILKQFWAEQLAKRRQASYKRHYDFIQNDIIPLLLQFVMNVADYRVYTKKLIPLRLFRQWKIEFIKGILPSDTSSAENQVEDPVENEIENTAYQLQLKPDQIIEEQQELLDDCDLEEYQNLTGDWDLANIGALYMKSLPNELIPHIQGKPIEWIDFKDEIQLNEFKLPNNINQLRNNPILEWIIKRLYKINFPVNPEPIKSDVPEFPIKIALLGKPLSGKTTIINELEKNNRCVGIHPYQLIEEAIKAYENKETEECSNLLIDSSKSDETETLPTTTVSVKAKLGEILWNDLKVGKEISDDLLVDLVYEKIKTLQPTVGFILDGFPTNYNQAKLLEQKLTGNRISVTDNTSNNALSSINVTNSTNSKLQNGLDLIIVLDISDEMILKRVAQSTLSKLEFNDSLMKYTTNEQIPFNNQVDIHSNTLSNQILTVNINNDSQVQEIQNFTYTDNFNYSPFILKETHGNILERLIHYIQSWPKLYKFYNENNLSKFCIVNLTDLLHSTTFNYDDVEINNESIKLAVYLEIEKRIEEFIRLKENESSVKILSSDVMEYVGNDETILINSDKNPTKVTDDNDGFEKAEESRRTLFTSSIIDSTTNDEQNDINKKPGLNDYTIKENEVKTKNENTSLPHLTERPVTAKTLSSGKSSRNSRQSNRNKKEGSAESQRKTGGSRSPSAGQSTKPNDNKDMQSNSSNRNKPSESAKKTTSRSRSNSEKKLSKKSKLKSIDSPQLVESGGKEQNDTPQVRLPQPGDENYQFVELPVMQESAHILWKLWENTDTLYHQNLKSAFRQIRLLNSDIIPHMYHIKQQFYNYLYRPDSKQHFLSQFISSFNSLMNEMRSDKETKADLHCRTDDLRDTLYEIIDEIKQANEKRLEILLDMPGWFTDKQRLLINLYLLLLQIELTRFQETAQLIKDYYNVMEAKPQIVENEPIPALSGTIDTGYMEYSRIPLVKIPDDNIENNDSSGSRKSTSTRQNSSRSGSNKGNKSKLIDSNNNVLSKYSTPIDIKFENLPIEFRSQINLLNYNSSLQEIFTAFTKNGLPSITQTTTTTQQSQKGDKKPVPGKVNPTHEKLILTNPLNLLLDKPIQSTNSLVQFLYNTCLSVMQIILNQVQSERSSRANEAILDGYTMESVVRAIDPKGGKSSSADKTKGGQPRKGQKKSIVPKEKGSKPDEQSISPEITEEDQKAREIRQHIREEHIAALEKEAAKTAFRFTLIRAQGSAVLSDLQEKTSQLKQFMTDCIGIKTLKEHDAVNNALEVIRYMIEKEQKLPEKMILDGEQFYIDESCITPSISNDSILIENLRIHPPIVNKLTESEPQYFDLIRLKHLRNKFSTLADIGFIDVTNFKTLLKPILIERFTELTGSCSGDTLNELLTCLVYKYRLLFEADAMRSSMLLLNATATMNNTNNDDLLKAYTYDKQRVYYIDWRQFLLAACQPAITYHYSTLITQSTLVELSQRLIELDQSAKHENLLKVKVTRAQFQYAAFKWFPAGVKHYEELHDFVFSIFTKKVTQSNIYESNSKTSSQNIETNIISQNNQKTTLEETIDCSDLLLNMSVIQVKTPYIGFLRCLSTLLGRHVPYISIQNQLTVDQSDMEYEGVPQNCVDDPIPKEILEKVLSFGLVNTSQNRNDHYDLNVSQVLDASEPGSPLISDKLHDIFADLKSTGQSLTLHNLLHNINFQNLLINSLSQFKEIAQFSEPWITALQAYANNHLFHL</sequence>
<feature type="compositionally biased region" description="Polar residues" evidence="1">
    <location>
        <begin position="1005"/>
        <end position="1034"/>
    </location>
</feature>
<protein>
    <recommendedName>
        <fullName evidence="2">CPC1/SPEF2 domain-containing protein</fullName>
    </recommendedName>
</protein>
<feature type="compositionally biased region" description="Basic and acidic residues" evidence="1">
    <location>
        <begin position="903"/>
        <end position="920"/>
    </location>
</feature>
<dbReference type="InterPro" id="IPR054517">
    <property type="entry name" value="SPEF2_D5"/>
</dbReference>
<organism evidence="3 4">
    <name type="scientific">Schistosoma mekongi</name>
    <name type="common">Parasitic worm</name>
    <dbReference type="NCBI Taxonomy" id="38744"/>
    <lineage>
        <taxon>Eukaryota</taxon>
        <taxon>Metazoa</taxon>
        <taxon>Spiralia</taxon>
        <taxon>Lophotrochozoa</taxon>
        <taxon>Platyhelminthes</taxon>
        <taxon>Trematoda</taxon>
        <taxon>Digenea</taxon>
        <taxon>Strigeidida</taxon>
        <taxon>Schistosomatoidea</taxon>
        <taxon>Schistosomatidae</taxon>
        <taxon>Schistosoma</taxon>
    </lineage>
</organism>
<dbReference type="InterPro" id="IPR052634">
    <property type="entry name" value="Sperm_flagellar-bone_growth"/>
</dbReference>
<evidence type="ECO:0000256" key="1">
    <source>
        <dbReference type="SAM" id="MobiDB-lite"/>
    </source>
</evidence>
<feature type="domain" description="CPC1/SPEF2" evidence="2">
    <location>
        <begin position="271"/>
        <end position="403"/>
    </location>
</feature>
<feature type="compositionally biased region" description="Low complexity" evidence="1">
    <location>
        <begin position="1314"/>
        <end position="1323"/>
    </location>
</feature>
<dbReference type="Pfam" id="PF00406">
    <property type="entry name" value="ADK"/>
    <property type="match status" value="1"/>
</dbReference>
<feature type="compositionally biased region" description="Basic and acidic residues" evidence="1">
    <location>
        <begin position="1475"/>
        <end position="1489"/>
    </location>
</feature>
<evidence type="ECO:0000313" key="3">
    <source>
        <dbReference type="EMBL" id="KAK4475817.1"/>
    </source>
</evidence>
<dbReference type="PANTHER" id="PTHR14919:SF0">
    <property type="entry name" value="SPERM FLAGELLAR PROTEIN 2"/>
    <property type="match status" value="1"/>
</dbReference>
<feature type="region of interest" description="Disordered" evidence="1">
    <location>
        <begin position="1475"/>
        <end position="1526"/>
    </location>
</feature>
<dbReference type="Pfam" id="PF22946">
    <property type="entry name" value="SPEF2_D5"/>
    <property type="match status" value="1"/>
</dbReference>
<feature type="region of interest" description="Disordered" evidence="1">
    <location>
        <begin position="1295"/>
        <end position="1330"/>
    </location>
</feature>
<dbReference type="Gene3D" id="3.40.50.300">
    <property type="entry name" value="P-loop containing nucleotide triphosphate hydrolases"/>
    <property type="match status" value="1"/>
</dbReference>
<keyword evidence="4" id="KW-1185">Reference proteome</keyword>
<dbReference type="EMBL" id="JALJAT010000001">
    <property type="protein sequence ID" value="KAK4475817.1"/>
    <property type="molecule type" value="Genomic_DNA"/>
</dbReference>
<evidence type="ECO:0000259" key="2">
    <source>
        <dbReference type="Pfam" id="PF22946"/>
    </source>
</evidence>
<feature type="compositionally biased region" description="Polar residues" evidence="1">
    <location>
        <begin position="1299"/>
        <end position="1313"/>
    </location>
</feature>
<name>A0AAE1ZL16_SCHME</name>
<reference evidence="3" key="1">
    <citation type="submission" date="2022-04" db="EMBL/GenBank/DDBJ databases">
        <authorList>
            <person name="Xu L."/>
            <person name="Lv Z."/>
        </authorList>
    </citation>
    <scope>NUCLEOTIDE SEQUENCE</scope>
    <source>
        <strain evidence="3">LV_2022a</strain>
    </source>
</reference>